<dbReference type="PROSITE" id="PS51257">
    <property type="entry name" value="PROKAR_LIPOPROTEIN"/>
    <property type="match status" value="1"/>
</dbReference>
<dbReference type="GO" id="GO:0009418">
    <property type="term" value="C:pilus shaft"/>
    <property type="evidence" value="ECO:0007669"/>
    <property type="project" value="InterPro"/>
</dbReference>
<dbReference type="NCBIfam" id="NF038041">
    <property type="entry name" value="fim_Mfa1_fam"/>
    <property type="match status" value="1"/>
</dbReference>
<feature type="domain" description="Minor fimbrium subunit Mfa1 C-terminal" evidence="1">
    <location>
        <begin position="501"/>
        <end position="594"/>
    </location>
</feature>
<dbReference type="RefSeq" id="WP_118066787.1">
    <property type="nucleotide sequence ID" value="NZ_QSAG01000053.1"/>
</dbReference>
<reference evidence="2 3" key="1">
    <citation type="submission" date="2018-08" db="EMBL/GenBank/DDBJ databases">
        <title>A genome reference for cultivated species of the human gut microbiota.</title>
        <authorList>
            <person name="Zou Y."/>
            <person name="Xue W."/>
            <person name="Luo G."/>
        </authorList>
    </citation>
    <scope>NUCLEOTIDE SEQUENCE [LARGE SCALE GENOMIC DNA]</scope>
    <source>
        <strain evidence="2 3">AF12-50</strain>
    </source>
</reference>
<dbReference type="Gene3D" id="1.10.20.150">
    <property type="match status" value="1"/>
</dbReference>
<protein>
    <recommendedName>
        <fullName evidence="1">Minor fimbrium subunit Mfa1 C-terminal domain-containing protein</fullName>
    </recommendedName>
</protein>
<dbReference type="Pfam" id="PF15495">
    <property type="entry name" value="Fimbrillin_C"/>
    <property type="match status" value="1"/>
</dbReference>
<organism evidence="2 3">
    <name type="scientific">Segatella copri</name>
    <dbReference type="NCBI Taxonomy" id="165179"/>
    <lineage>
        <taxon>Bacteria</taxon>
        <taxon>Pseudomonadati</taxon>
        <taxon>Bacteroidota</taxon>
        <taxon>Bacteroidia</taxon>
        <taxon>Bacteroidales</taxon>
        <taxon>Prevotellaceae</taxon>
        <taxon>Segatella</taxon>
    </lineage>
</organism>
<evidence type="ECO:0000259" key="1">
    <source>
        <dbReference type="Pfam" id="PF15495"/>
    </source>
</evidence>
<dbReference type="AlphaFoldDB" id="A0AA92TVG6"/>
<evidence type="ECO:0000313" key="2">
    <source>
        <dbReference type="EMBL" id="RGW39617.1"/>
    </source>
</evidence>
<dbReference type="Gene3D" id="2.60.40.2580">
    <property type="match status" value="1"/>
</dbReference>
<dbReference type="EMBL" id="QSAG01000053">
    <property type="protein sequence ID" value="RGW39617.1"/>
    <property type="molecule type" value="Genomic_DNA"/>
</dbReference>
<evidence type="ECO:0000313" key="3">
    <source>
        <dbReference type="Proteomes" id="UP000283785"/>
    </source>
</evidence>
<dbReference type="Gene3D" id="2.60.40.3690">
    <property type="match status" value="1"/>
</dbReference>
<dbReference type="InterPro" id="IPR029140">
    <property type="entry name" value="Mfa1_C"/>
</dbReference>
<sequence>MKIKHYFGLAVIAAMTASCSSNEDLGTAGPGTGTNEAGVSYASITIDLPTTSGTRSTENDQFDGGTPSEYAVNDATLVIFEKGKETSENNFKFVEAVPLGNLEPWKKDTENNGITTEATITAKLNSAKVDKVGGNYYALVILNNEATTGNKVTAPTETTETYGTWNVAAKVNVPNLLDNKKGFYMANAPQFTTAGVEPTTLVAIKGIYRTKEEAQSNAATTIHVERGLAKVTVGSNSTSNYFAIGGANATGTKYSGDKVQITKWALDVTNKKSFPVHVTSGLNDKTTGYPDIWKNEAATTGKAATKRFVSQLPAEDAFKRVYWGIDPNYSMDLSDFTKCNAQFTLAEADVSKVAWNDGSGSDKPLYCLENTFDINNMKQGQTTRVLLKATYTPSAVEKETDKTFFMIGNSSDIWTVTTLADQITAKAVEALGVAKTEIKVDLEADNLNEAGTRLLTVNNVKIKDSSTASFKAVPQDKIDEINAKLGLKAATTTDPIVGIATYKNGESYYIARIKHFGDDLTPWKEGDATYAGNNLNWLGRYGVLRNNWYDLTINKISGPGYPDVPKVKPGDADDEDTKYISVSVKILDWAKRSYTVDL</sequence>
<dbReference type="Proteomes" id="UP000283785">
    <property type="component" value="Unassembled WGS sequence"/>
</dbReference>
<proteinExistence type="predicted"/>
<comment type="caution">
    <text evidence="2">The sequence shown here is derived from an EMBL/GenBank/DDBJ whole genome shotgun (WGS) entry which is preliminary data.</text>
</comment>
<name>A0AA92TVG6_9BACT</name>
<accession>A0AA92TVG6</accession>
<gene>
    <name evidence="2" type="ORF">DWV76_15480</name>
</gene>
<dbReference type="InterPro" id="IPR047786">
    <property type="entry name" value="Mfa1_fim"/>
</dbReference>